<dbReference type="EMBL" id="CAKXYY010000042">
    <property type="protein sequence ID" value="CAH2356008.1"/>
    <property type="molecule type" value="Genomic_DNA"/>
</dbReference>
<evidence type="ECO:0000256" key="6">
    <source>
        <dbReference type="ARBA" id="ARBA00023187"/>
    </source>
</evidence>
<evidence type="ECO:0000256" key="5">
    <source>
        <dbReference type="ARBA" id="ARBA00022833"/>
    </source>
</evidence>
<comment type="function">
    <text evidence="8">Part of the spliceosome which catalyzes two sequential transesterification reactions, first the excision of the non-coding intron from pre-mRNA and then the ligation of the coding exons to form the mature mRNA. Plays a role in stabilizing the structure of the spliceosome catalytic core and docking of the branch helix into the active site, producing 5'-exon and lariat intron-3'-intermediates.</text>
</comment>
<evidence type="ECO:0000256" key="4">
    <source>
        <dbReference type="ARBA" id="ARBA00022728"/>
    </source>
</evidence>
<dbReference type="Pfam" id="PF04502">
    <property type="entry name" value="Saf4_Yju2"/>
    <property type="match status" value="1"/>
</dbReference>
<sequence length="345" mass="39911">MSERKGINKYYPPDWDPSKVPKRQKIGNQDIKVRLMAPFSMRCLKCNEYIAERRKFNAKKEITKEMYMNFKIIRFHITCPRCNNKITFKTSPQTAGYVTETGAVRNHQPKSAIHKEEEATPKDSKPETEDEILERLEREEQENQSYQVLKDKRKRNPFWQKQDGLKDGDGNVMENLEKRLLQQQRENEINDHLEQLHARQVHINEHGGNEQMINSAQRMINSDLSTREEQDELADEDAAQRAFAKFRSEKKQTVEKIEIESSEDEDKEESEKEEEIADEEDEVVQPSKRETSKAAASTAFNPKIVLKRKKDVPVKTAVDVAPTKALDIGPTALSTLAGYSSDETE</sequence>
<proteinExistence type="inferred from homology"/>
<organism evidence="10 11">
    <name type="scientific">[Candida] railenensis</name>
    <dbReference type="NCBI Taxonomy" id="45579"/>
    <lineage>
        <taxon>Eukaryota</taxon>
        <taxon>Fungi</taxon>
        <taxon>Dikarya</taxon>
        <taxon>Ascomycota</taxon>
        <taxon>Saccharomycotina</taxon>
        <taxon>Pichiomycetes</taxon>
        <taxon>Debaryomycetaceae</taxon>
        <taxon>Kurtzmaniella</taxon>
    </lineage>
</organism>
<feature type="binding site" evidence="8">
    <location>
        <position position="79"/>
    </location>
    <ligand>
        <name>Zn(2+)</name>
        <dbReference type="ChEBI" id="CHEBI:29105"/>
    </ligand>
</feature>
<feature type="compositionally biased region" description="Basic and acidic residues" evidence="9">
    <location>
        <begin position="113"/>
        <end position="130"/>
    </location>
</feature>
<protein>
    <recommendedName>
        <fullName evidence="8">Splicing factor YJU2</fullName>
    </recommendedName>
</protein>
<evidence type="ECO:0000256" key="8">
    <source>
        <dbReference type="HAMAP-Rule" id="MF_03226"/>
    </source>
</evidence>
<evidence type="ECO:0000313" key="10">
    <source>
        <dbReference type="EMBL" id="CAH2356008.1"/>
    </source>
</evidence>
<feature type="binding site" evidence="8">
    <location>
        <position position="82"/>
    </location>
    <ligand>
        <name>Zn(2+)</name>
        <dbReference type="ChEBI" id="CHEBI:29105"/>
    </ligand>
</feature>
<dbReference type="InterPro" id="IPR043701">
    <property type="entry name" value="Yju2"/>
</dbReference>
<evidence type="ECO:0000256" key="3">
    <source>
        <dbReference type="ARBA" id="ARBA00022723"/>
    </source>
</evidence>
<keyword evidence="11" id="KW-1185">Reference proteome</keyword>
<name>A0A9P0QXD3_9ASCO</name>
<evidence type="ECO:0000256" key="1">
    <source>
        <dbReference type="ARBA" id="ARBA00004123"/>
    </source>
</evidence>
<accession>A0A9P0QXD3</accession>
<comment type="similarity">
    <text evidence="8">Belongs to the CWC16 family. YJU2 subfamily.</text>
</comment>
<dbReference type="GO" id="GO:0046872">
    <property type="term" value="F:metal ion binding"/>
    <property type="evidence" value="ECO:0007669"/>
    <property type="project" value="UniProtKB-KW"/>
</dbReference>
<keyword evidence="7 8" id="KW-0539">Nucleus</keyword>
<comment type="caution">
    <text evidence="10">The sequence shown here is derived from an EMBL/GenBank/DDBJ whole genome shotgun (WGS) entry which is preliminary data.</text>
</comment>
<evidence type="ECO:0000256" key="2">
    <source>
        <dbReference type="ARBA" id="ARBA00022664"/>
    </source>
</evidence>
<keyword evidence="3 8" id="KW-0479">Metal-binding</keyword>
<dbReference type="PANTHER" id="PTHR12111:SF1">
    <property type="entry name" value="SPLICING FACTOR YJU2"/>
    <property type="match status" value="1"/>
</dbReference>
<dbReference type="InterPro" id="IPR007590">
    <property type="entry name" value="Saf4/Yju2"/>
</dbReference>
<keyword evidence="2" id="KW-0507">mRNA processing</keyword>
<keyword evidence="6" id="KW-0508">mRNA splicing</keyword>
<dbReference type="PANTHER" id="PTHR12111">
    <property type="entry name" value="SPLICING FACTOR YJU2"/>
    <property type="match status" value="1"/>
</dbReference>
<feature type="region of interest" description="Disordered" evidence="9">
    <location>
        <begin position="105"/>
        <end position="130"/>
    </location>
</feature>
<comment type="subcellular location">
    <subcellularLocation>
        <location evidence="1 8">Nucleus</location>
    </subcellularLocation>
</comment>
<dbReference type="HAMAP" id="MF_03226">
    <property type="entry name" value="YJU2"/>
    <property type="match status" value="1"/>
</dbReference>
<dbReference type="GO" id="GO:0071006">
    <property type="term" value="C:U2-type catalytic step 1 spliceosome"/>
    <property type="evidence" value="ECO:0007669"/>
    <property type="project" value="UniProtKB-UniRule"/>
</dbReference>
<dbReference type="AlphaFoldDB" id="A0A9P0QXD3"/>
<keyword evidence="4 8" id="KW-0747">Spliceosome</keyword>
<feature type="compositionally biased region" description="Acidic residues" evidence="9">
    <location>
        <begin position="260"/>
        <end position="283"/>
    </location>
</feature>
<dbReference type="GO" id="GO:0000349">
    <property type="term" value="P:generation of catalytic spliceosome for first transesterification step"/>
    <property type="evidence" value="ECO:0007669"/>
    <property type="project" value="UniProtKB-UniRule"/>
</dbReference>
<dbReference type="OrthoDB" id="674963at2759"/>
<feature type="binding site" evidence="8">
    <location>
        <position position="43"/>
    </location>
    <ligand>
        <name>Zn(2+)</name>
        <dbReference type="ChEBI" id="CHEBI:29105"/>
    </ligand>
</feature>
<gene>
    <name evidence="10" type="ORF">CLIB1423_42S00430</name>
</gene>
<feature type="compositionally biased region" description="Basic and acidic residues" evidence="9">
    <location>
        <begin position="246"/>
        <end position="259"/>
    </location>
</feature>
<keyword evidence="5 8" id="KW-0862">Zinc</keyword>
<feature type="region of interest" description="Disordered" evidence="9">
    <location>
        <begin position="245"/>
        <end position="302"/>
    </location>
</feature>
<reference evidence="10" key="1">
    <citation type="submission" date="2022-03" db="EMBL/GenBank/DDBJ databases">
        <authorList>
            <person name="Legras J.-L."/>
            <person name="Devillers H."/>
            <person name="Grondin C."/>
        </authorList>
    </citation>
    <scope>NUCLEOTIDE SEQUENCE</scope>
    <source>
        <strain evidence="10">CLIB 1423</strain>
    </source>
</reference>
<evidence type="ECO:0000256" key="7">
    <source>
        <dbReference type="ARBA" id="ARBA00023242"/>
    </source>
</evidence>
<evidence type="ECO:0000256" key="9">
    <source>
        <dbReference type="SAM" id="MobiDB-lite"/>
    </source>
</evidence>
<comment type="subunit">
    <text evidence="8">Component of the spliceosome. Present in the activated B complex, the catalytically activated B* complex which catalyzes the branching, the catalytic step 1 C complex catalyzing the exon ligation, and the postcatalytic P complex containing the ligated exons (mRNA) and the excised lariat intron.</text>
</comment>
<dbReference type="Proteomes" id="UP000837801">
    <property type="component" value="Unassembled WGS sequence"/>
</dbReference>
<feature type="binding site" evidence="8">
    <location>
        <position position="46"/>
    </location>
    <ligand>
        <name>Zn(2+)</name>
        <dbReference type="ChEBI" id="CHEBI:29105"/>
    </ligand>
</feature>
<evidence type="ECO:0000313" key="11">
    <source>
        <dbReference type="Proteomes" id="UP000837801"/>
    </source>
</evidence>